<dbReference type="Pfam" id="PF04107">
    <property type="entry name" value="GCS2"/>
    <property type="match status" value="1"/>
</dbReference>
<dbReference type="PANTHER" id="PTHR36510">
    <property type="entry name" value="GLUTAMATE--CYSTEINE LIGASE 2-RELATED"/>
    <property type="match status" value="1"/>
</dbReference>
<dbReference type="EMBL" id="CP006577">
    <property type="protein sequence ID" value="AIG99317.1"/>
    <property type="molecule type" value="Genomic_DNA"/>
</dbReference>
<protein>
    <recommendedName>
        <fullName evidence="3">Glutamate--cysteine ligase</fullName>
    </recommendedName>
</protein>
<dbReference type="RefSeq" id="WP_010879796.1">
    <property type="nucleotide sequence ID" value="NZ_CP006577.1"/>
</dbReference>
<dbReference type="InterPro" id="IPR050141">
    <property type="entry name" value="GCL_type2/YbdK_subfam"/>
</dbReference>
<dbReference type="KEGG" id="afg:AFULGI_00026070"/>
<proteinExistence type="predicted"/>
<dbReference type="GO" id="GO:0042398">
    <property type="term" value="P:modified amino acid biosynthetic process"/>
    <property type="evidence" value="ECO:0007669"/>
    <property type="project" value="InterPro"/>
</dbReference>
<evidence type="ECO:0000313" key="2">
    <source>
        <dbReference type="Proteomes" id="UP000028501"/>
    </source>
</evidence>
<organism evidence="1 2">
    <name type="scientific">Archaeoglobus fulgidus DSM 8774</name>
    <dbReference type="NCBI Taxonomy" id="1344584"/>
    <lineage>
        <taxon>Archaea</taxon>
        <taxon>Methanobacteriati</taxon>
        <taxon>Methanobacteriota</taxon>
        <taxon>Archaeoglobi</taxon>
        <taxon>Archaeoglobales</taxon>
        <taxon>Archaeoglobaceae</taxon>
        <taxon>Archaeoglobus</taxon>
    </lineage>
</organism>
<dbReference type="SMR" id="A0A075WHP8"/>
<dbReference type="AlphaFoldDB" id="A0A075WHP8"/>
<reference evidence="1 2" key="1">
    <citation type="submission" date="2013-07" db="EMBL/GenBank/DDBJ databases">
        <title>Genome of Archaeoglobus fulgidus.</title>
        <authorList>
            <person name="Fiebig A."/>
            <person name="Birkeland N.-K."/>
        </authorList>
    </citation>
    <scope>NUCLEOTIDE SEQUENCE [LARGE SCALE GENOMIC DNA]</scope>
    <source>
        <strain evidence="1 2">DSM 8774</strain>
    </source>
</reference>
<accession>A0A075WHP8</accession>
<dbReference type="GO" id="GO:0004357">
    <property type="term" value="F:glutamate-cysteine ligase activity"/>
    <property type="evidence" value="ECO:0007669"/>
    <property type="project" value="InterPro"/>
</dbReference>
<dbReference type="HOGENOM" id="CLU_056152_0_0_2"/>
<gene>
    <name evidence="1" type="ORF">AFULGI_00026070</name>
</gene>
<dbReference type="InterPro" id="IPR006336">
    <property type="entry name" value="GCS2"/>
</dbReference>
<dbReference type="GeneID" id="24796072"/>
<evidence type="ECO:0008006" key="3">
    <source>
        <dbReference type="Google" id="ProtNLM"/>
    </source>
</evidence>
<dbReference type="Proteomes" id="UP000028501">
    <property type="component" value="Chromosome"/>
</dbReference>
<sequence length="365" mass="42527">MIGPEHEFSINDENFNPVPISDEILKKIGGRTVNEAKLGRVVIGKELQKHVIELKPARPFESLSEFEETMQEGVEELLSVMDGYKLLGLGMHPLLRLEDAKVWNHRDRRIYQAYDRLFNIKQHGWLNIQSYQLNIPFSSEKEAVELHNKIRVLLPYIAAVASASPICEGKSYYVDTRLYFYRINQKEVPEICNDVIPERISSLKEYRSILNGIYEELRRKGAYVLCREWVNSRGVIVRFSRKCLEIKVMDEQECIKSDVALTAFIRAILRAELEELPVDVLIEKLNSAMRSGTEKLKPELKELLKKSKEHADEEERRYMKVVKLRIEEGSLGERILMNMPEISREEIISLCEELSRCLERNEVYL</sequence>
<dbReference type="Gene3D" id="3.30.590.20">
    <property type="match status" value="1"/>
</dbReference>
<dbReference type="SUPFAM" id="SSF55931">
    <property type="entry name" value="Glutamine synthetase/guanido kinase"/>
    <property type="match status" value="1"/>
</dbReference>
<name>A0A075WHP8_ARCFL</name>
<dbReference type="PANTHER" id="PTHR36510:SF1">
    <property type="entry name" value="GLUTAMATE--CYSTEINE LIGASE 2-RELATED"/>
    <property type="match status" value="1"/>
</dbReference>
<evidence type="ECO:0000313" key="1">
    <source>
        <dbReference type="EMBL" id="AIG99317.1"/>
    </source>
</evidence>
<dbReference type="InterPro" id="IPR014746">
    <property type="entry name" value="Gln_synth/guanido_kin_cat_dom"/>
</dbReference>